<gene>
    <name evidence="1" type="ORF">FIBSPDRAFT_846653</name>
</gene>
<dbReference type="Proteomes" id="UP000076532">
    <property type="component" value="Unassembled WGS sequence"/>
</dbReference>
<organism evidence="1 2">
    <name type="scientific">Athelia psychrophila</name>
    <dbReference type="NCBI Taxonomy" id="1759441"/>
    <lineage>
        <taxon>Eukaryota</taxon>
        <taxon>Fungi</taxon>
        <taxon>Dikarya</taxon>
        <taxon>Basidiomycota</taxon>
        <taxon>Agaricomycotina</taxon>
        <taxon>Agaricomycetes</taxon>
        <taxon>Agaricomycetidae</taxon>
        <taxon>Atheliales</taxon>
        <taxon>Atheliaceae</taxon>
        <taxon>Athelia</taxon>
    </lineage>
</organism>
<dbReference type="AlphaFoldDB" id="A0A166X8E3"/>
<proteinExistence type="predicted"/>
<dbReference type="EMBL" id="KV417480">
    <property type="protein sequence ID" value="KZP34523.1"/>
    <property type="molecule type" value="Genomic_DNA"/>
</dbReference>
<accession>A0A166X8E3</accession>
<evidence type="ECO:0000313" key="1">
    <source>
        <dbReference type="EMBL" id="KZP34523.1"/>
    </source>
</evidence>
<name>A0A166X8E3_9AGAM</name>
<reference evidence="1 2" key="1">
    <citation type="journal article" date="2016" name="Mol. Biol. Evol.">
        <title>Comparative Genomics of Early-Diverging Mushroom-Forming Fungi Provides Insights into the Origins of Lignocellulose Decay Capabilities.</title>
        <authorList>
            <person name="Nagy L.G."/>
            <person name="Riley R."/>
            <person name="Tritt A."/>
            <person name="Adam C."/>
            <person name="Daum C."/>
            <person name="Floudas D."/>
            <person name="Sun H."/>
            <person name="Yadav J.S."/>
            <person name="Pangilinan J."/>
            <person name="Larsson K.H."/>
            <person name="Matsuura K."/>
            <person name="Barry K."/>
            <person name="Labutti K."/>
            <person name="Kuo R."/>
            <person name="Ohm R.A."/>
            <person name="Bhattacharya S.S."/>
            <person name="Shirouzu T."/>
            <person name="Yoshinaga Y."/>
            <person name="Martin F.M."/>
            <person name="Grigoriev I.V."/>
            <person name="Hibbett D.S."/>
        </authorList>
    </citation>
    <scope>NUCLEOTIDE SEQUENCE [LARGE SCALE GENOMIC DNA]</scope>
    <source>
        <strain evidence="1 2">CBS 109695</strain>
    </source>
</reference>
<keyword evidence="2" id="KW-1185">Reference proteome</keyword>
<sequence>MTVSHRGSGLEWLANITLLSSTPSRVAIIATIINARGEVAVLIADLQFEEDGLLAMTTLRTQSFDDGVLYHIHMSPGEGSEISARGVWFMARGARTRCHALRVTADLEAESGVRLEVGRHALTEHSAPTSSAFDGRRGRLAYVEGSEVVILDYV</sequence>
<dbReference type="OrthoDB" id="2688364at2759"/>
<protein>
    <submittedName>
        <fullName evidence="1">Uncharacterized protein</fullName>
    </submittedName>
</protein>
<evidence type="ECO:0000313" key="2">
    <source>
        <dbReference type="Proteomes" id="UP000076532"/>
    </source>
</evidence>